<dbReference type="EMBL" id="MU006354">
    <property type="protein sequence ID" value="KAF2845111.1"/>
    <property type="molecule type" value="Genomic_DNA"/>
</dbReference>
<dbReference type="Pfam" id="PF08030">
    <property type="entry name" value="NAD_binding_6"/>
    <property type="match status" value="1"/>
</dbReference>
<feature type="transmembrane region" description="Helical" evidence="12">
    <location>
        <begin position="26"/>
        <end position="44"/>
    </location>
</feature>
<dbReference type="GO" id="GO:0015677">
    <property type="term" value="P:copper ion import"/>
    <property type="evidence" value="ECO:0007669"/>
    <property type="project" value="TreeGrafter"/>
</dbReference>
<protein>
    <recommendedName>
        <fullName evidence="13">FAD-binding FR-type domain-containing protein</fullName>
    </recommendedName>
</protein>
<dbReference type="PROSITE" id="PS51384">
    <property type="entry name" value="FAD_FR"/>
    <property type="match status" value="1"/>
</dbReference>
<evidence type="ECO:0000256" key="6">
    <source>
        <dbReference type="ARBA" id="ARBA00022989"/>
    </source>
</evidence>
<comment type="similarity">
    <text evidence="2">Belongs to the ferric reductase (FRE) family.</text>
</comment>
<feature type="region of interest" description="Disordered" evidence="11">
    <location>
        <begin position="559"/>
        <end position="579"/>
    </location>
</feature>
<keyword evidence="3" id="KW-0813">Transport</keyword>
<dbReference type="GO" id="GO:0005886">
    <property type="term" value="C:plasma membrane"/>
    <property type="evidence" value="ECO:0007669"/>
    <property type="project" value="TreeGrafter"/>
</dbReference>
<feature type="domain" description="FAD-binding FR-type" evidence="13">
    <location>
        <begin position="305"/>
        <end position="460"/>
    </location>
</feature>
<keyword evidence="15" id="KW-1185">Reference proteome</keyword>
<keyword evidence="9 12" id="KW-0472">Membrane</keyword>
<evidence type="ECO:0000256" key="2">
    <source>
        <dbReference type="ARBA" id="ARBA00006278"/>
    </source>
</evidence>
<evidence type="ECO:0000256" key="12">
    <source>
        <dbReference type="SAM" id="Phobius"/>
    </source>
</evidence>
<comment type="subcellular location">
    <subcellularLocation>
        <location evidence="1">Membrane</location>
        <topology evidence="1">Multi-pass membrane protein</topology>
    </subcellularLocation>
</comment>
<keyword evidence="7" id="KW-0560">Oxidoreductase</keyword>
<evidence type="ECO:0000256" key="11">
    <source>
        <dbReference type="SAM" id="MobiDB-lite"/>
    </source>
</evidence>
<feature type="transmembrane region" description="Helical" evidence="12">
    <location>
        <begin position="240"/>
        <end position="260"/>
    </location>
</feature>
<dbReference type="SFLD" id="SFLDG01168">
    <property type="entry name" value="Ferric_reductase_subgroup_(FRE"/>
    <property type="match status" value="1"/>
</dbReference>
<dbReference type="InterPro" id="IPR013121">
    <property type="entry name" value="Fe_red_NAD-bd_6"/>
</dbReference>
<keyword evidence="8" id="KW-0406">Ion transport</keyword>
<evidence type="ECO:0000256" key="10">
    <source>
        <dbReference type="ARBA" id="ARBA00023180"/>
    </source>
</evidence>
<evidence type="ECO:0000256" key="4">
    <source>
        <dbReference type="ARBA" id="ARBA00022692"/>
    </source>
</evidence>
<keyword evidence="5" id="KW-0249">Electron transport</keyword>
<evidence type="ECO:0000256" key="3">
    <source>
        <dbReference type="ARBA" id="ARBA00022448"/>
    </source>
</evidence>
<dbReference type="GO" id="GO:0000293">
    <property type="term" value="F:ferric-chelate reductase activity"/>
    <property type="evidence" value="ECO:0007669"/>
    <property type="project" value="UniProtKB-ARBA"/>
</dbReference>
<keyword evidence="10" id="KW-0325">Glycoprotein</keyword>
<sequence>MDMTADRDKFQYEHHLHHRSRANHRIFWATWFAITFALLTIALGRGLSWWKRRRTPQHQYELLEPGQRPPNHISRATVCFKARLNKPLSRSFQRVVPAPTFGGFLLLTIYLVVAFLSTTIVDAPFSSQHYLDDLAFRAAWITLTQVPLVYLLSAKRGPVSLVAGISYERINYIHRWVGRILFLSATMHAGIMKASISTSDIIRSRDKSIGIVRYGVGAYATLLWIAMTSVLPVRRWSHRVFYINHWISTIGFLIIVTQHIPNYARPPIFIAGAILAMDKCLVLYHLLRNNVSFRPLRRRIGRFGRKSERGLLVSGYAVEMTAPTSSILGLPIQTKDAATVIRIPKVPFNWKPGQHVRLYVPALGVFESHPFTPANCSALPPPPLPPRKDIERGNRMRLLRSHTPAQTSEMLLIVRAKSGLTRRLANYHAEWLTRPCPNASEAPSPLIAYIDGPHGNAPEWEKYENLILVATSTGVSFMLSILDHLEQLCFTGTCRLSTQHIRFIWATRHIDPLFEDTVSQLLSRYSTILREIGITIQADFFTTCPDSTQSEMQHYDQFSHLRQHSNSRSRSSSKPPLRIRDPEEIYNEWNREADIHAAALRRVDPFGTLMEGSERWSFESDESSESGTLVDGGEGDPFADAYAAEGHDDAYRLMPRSGLVGSSVEEDEEDDCQCAIMQHQRHKLKSARASCETITRWHGVRPDISYTMAEAVPSTSADSTMVAVCAHDGISRELQNAVSNMNMEFARRRRQALVDIHVEGFQ</sequence>
<name>A0A6A7APD1_9PLEO</name>
<dbReference type="SFLD" id="SFLDS00052">
    <property type="entry name" value="Ferric_Reductase_Domain"/>
    <property type="match status" value="1"/>
</dbReference>
<dbReference type="InterPro" id="IPR017927">
    <property type="entry name" value="FAD-bd_FR_type"/>
</dbReference>
<dbReference type="InterPro" id="IPR013130">
    <property type="entry name" value="Fe3_Rdtase_TM_dom"/>
</dbReference>
<proteinExistence type="inferred from homology"/>
<dbReference type="SUPFAM" id="SSF52343">
    <property type="entry name" value="Ferredoxin reductase-like, C-terminal NADP-linked domain"/>
    <property type="match status" value="1"/>
</dbReference>
<feature type="transmembrane region" description="Helical" evidence="12">
    <location>
        <begin position="266"/>
        <end position="287"/>
    </location>
</feature>
<dbReference type="PANTHER" id="PTHR32361">
    <property type="entry name" value="FERRIC/CUPRIC REDUCTASE TRANSMEMBRANE COMPONENT"/>
    <property type="match status" value="1"/>
</dbReference>
<dbReference type="Pfam" id="PF01794">
    <property type="entry name" value="Ferric_reduct"/>
    <property type="match status" value="1"/>
</dbReference>
<dbReference type="GO" id="GO:0006826">
    <property type="term" value="P:iron ion transport"/>
    <property type="evidence" value="ECO:0007669"/>
    <property type="project" value="TreeGrafter"/>
</dbReference>
<dbReference type="Proteomes" id="UP000799423">
    <property type="component" value="Unassembled WGS sequence"/>
</dbReference>
<feature type="transmembrane region" description="Helical" evidence="12">
    <location>
        <begin position="134"/>
        <end position="152"/>
    </location>
</feature>
<evidence type="ECO:0000256" key="7">
    <source>
        <dbReference type="ARBA" id="ARBA00023002"/>
    </source>
</evidence>
<feature type="transmembrane region" description="Helical" evidence="12">
    <location>
        <begin position="173"/>
        <end position="191"/>
    </location>
</feature>
<dbReference type="AlphaFoldDB" id="A0A6A7APD1"/>
<evidence type="ECO:0000256" key="5">
    <source>
        <dbReference type="ARBA" id="ARBA00022982"/>
    </source>
</evidence>
<evidence type="ECO:0000259" key="13">
    <source>
        <dbReference type="PROSITE" id="PS51384"/>
    </source>
</evidence>
<dbReference type="InterPro" id="IPR013112">
    <property type="entry name" value="FAD-bd_8"/>
</dbReference>
<evidence type="ECO:0000256" key="1">
    <source>
        <dbReference type="ARBA" id="ARBA00004141"/>
    </source>
</evidence>
<feature type="region of interest" description="Disordered" evidence="11">
    <location>
        <begin position="614"/>
        <end position="639"/>
    </location>
</feature>
<dbReference type="PANTHER" id="PTHR32361:SF9">
    <property type="entry name" value="FERRIC REDUCTASE TRANSMEMBRANE COMPONENT 3-RELATED"/>
    <property type="match status" value="1"/>
</dbReference>
<dbReference type="GO" id="GO:0006879">
    <property type="term" value="P:intracellular iron ion homeostasis"/>
    <property type="evidence" value="ECO:0007669"/>
    <property type="project" value="TreeGrafter"/>
</dbReference>
<reference evidence="14" key="1">
    <citation type="submission" date="2020-01" db="EMBL/GenBank/DDBJ databases">
        <authorList>
            <consortium name="DOE Joint Genome Institute"/>
            <person name="Haridas S."/>
            <person name="Albert R."/>
            <person name="Binder M."/>
            <person name="Bloem J."/>
            <person name="Labutti K."/>
            <person name="Salamov A."/>
            <person name="Andreopoulos B."/>
            <person name="Baker S.E."/>
            <person name="Barry K."/>
            <person name="Bills G."/>
            <person name="Bluhm B.H."/>
            <person name="Cannon C."/>
            <person name="Castanera R."/>
            <person name="Culley D.E."/>
            <person name="Daum C."/>
            <person name="Ezra D."/>
            <person name="Gonzalez J.B."/>
            <person name="Henrissat B."/>
            <person name="Kuo A."/>
            <person name="Liang C."/>
            <person name="Lipzen A."/>
            <person name="Lutzoni F."/>
            <person name="Magnuson J."/>
            <person name="Mondo S."/>
            <person name="Nolan M."/>
            <person name="Ohm R."/>
            <person name="Pangilinan J."/>
            <person name="Park H.-J."/>
            <person name="Ramirez L."/>
            <person name="Alfaro M."/>
            <person name="Sun H."/>
            <person name="Tritt A."/>
            <person name="Yoshinaga Y."/>
            <person name="Zwiers L.-H."/>
            <person name="Turgeon B.G."/>
            <person name="Goodwin S.B."/>
            <person name="Spatafora J.W."/>
            <person name="Crous P.W."/>
            <person name="Grigoriev I.V."/>
        </authorList>
    </citation>
    <scope>NUCLEOTIDE SEQUENCE</scope>
    <source>
        <strain evidence="14">IPT5</strain>
    </source>
</reference>
<dbReference type="InterPro" id="IPR039261">
    <property type="entry name" value="FNR_nucleotide-bd"/>
</dbReference>
<keyword evidence="4 12" id="KW-0812">Transmembrane</keyword>
<dbReference type="InterPro" id="IPR051410">
    <property type="entry name" value="Ferric/Cupric_Reductase"/>
</dbReference>
<evidence type="ECO:0000313" key="15">
    <source>
        <dbReference type="Proteomes" id="UP000799423"/>
    </source>
</evidence>
<gene>
    <name evidence="14" type="ORF">T440DRAFT_283945</name>
</gene>
<evidence type="ECO:0000256" key="9">
    <source>
        <dbReference type="ARBA" id="ARBA00023136"/>
    </source>
</evidence>
<dbReference type="Pfam" id="PF08022">
    <property type="entry name" value="FAD_binding_8"/>
    <property type="match status" value="1"/>
</dbReference>
<accession>A0A6A7APD1</accession>
<dbReference type="Gene3D" id="3.40.50.80">
    <property type="entry name" value="Nucleotide-binding domain of ferredoxin-NADP reductase (FNR) module"/>
    <property type="match status" value="1"/>
</dbReference>
<dbReference type="OrthoDB" id="3944240at2759"/>
<organism evidence="14 15">
    <name type="scientific">Plenodomus tracheiphilus IPT5</name>
    <dbReference type="NCBI Taxonomy" id="1408161"/>
    <lineage>
        <taxon>Eukaryota</taxon>
        <taxon>Fungi</taxon>
        <taxon>Dikarya</taxon>
        <taxon>Ascomycota</taxon>
        <taxon>Pezizomycotina</taxon>
        <taxon>Dothideomycetes</taxon>
        <taxon>Pleosporomycetidae</taxon>
        <taxon>Pleosporales</taxon>
        <taxon>Pleosporineae</taxon>
        <taxon>Leptosphaeriaceae</taxon>
        <taxon>Plenodomus</taxon>
    </lineage>
</organism>
<evidence type="ECO:0000313" key="14">
    <source>
        <dbReference type="EMBL" id="KAF2845111.1"/>
    </source>
</evidence>
<feature type="transmembrane region" description="Helical" evidence="12">
    <location>
        <begin position="211"/>
        <end position="233"/>
    </location>
</feature>
<keyword evidence="6 12" id="KW-1133">Transmembrane helix</keyword>
<feature type="transmembrane region" description="Helical" evidence="12">
    <location>
        <begin position="95"/>
        <end position="114"/>
    </location>
</feature>
<evidence type="ECO:0000256" key="8">
    <source>
        <dbReference type="ARBA" id="ARBA00023065"/>
    </source>
</evidence>
<dbReference type="CDD" id="cd06186">
    <property type="entry name" value="NOX_Duox_like_FAD_NADP"/>
    <property type="match status" value="1"/>
</dbReference>